<dbReference type="GO" id="GO:0008270">
    <property type="term" value="F:zinc ion binding"/>
    <property type="evidence" value="ECO:0007669"/>
    <property type="project" value="UniProtKB-KW"/>
</dbReference>
<evidence type="ECO:0000259" key="3">
    <source>
        <dbReference type="PROSITE" id="PS50158"/>
    </source>
</evidence>
<feature type="region of interest" description="Disordered" evidence="2">
    <location>
        <begin position="132"/>
        <end position="151"/>
    </location>
</feature>
<reference evidence="4" key="1">
    <citation type="submission" date="2019-12" db="EMBL/GenBank/DDBJ databases">
        <title>Genome sequencing and annotation of Brassica cretica.</title>
        <authorList>
            <person name="Studholme D.J."/>
            <person name="Sarris P.F."/>
        </authorList>
    </citation>
    <scope>NUCLEOTIDE SEQUENCE</scope>
    <source>
        <strain evidence="4">PFS-102/07</strain>
        <tissue evidence="4">Leaf</tissue>
    </source>
</reference>
<feature type="compositionally biased region" description="Basic and acidic residues" evidence="2">
    <location>
        <begin position="217"/>
        <end position="247"/>
    </location>
</feature>
<gene>
    <name evidence="4" type="ORF">F2Q70_00004369</name>
</gene>
<dbReference type="SUPFAM" id="SSF57756">
    <property type="entry name" value="Retrovirus zinc finger-like domains"/>
    <property type="match status" value="1"/>
</dbReference>
<proteinExistence type="predicted"/>
<comment type="caution">
    <text evidence="4">The sequence shown here is derived from an EMBL/GenBank/DDBJ whole genome shotgun (WGS) entry which is preliminary data.</text>
</comment>
<accession>A0A8S9J0W5</accession>
<dbReference type="GO" id="GO:0003676">
    <property type="term" value="F:nucleic acid binding"/>
    <property type="evidence" value="ECO:0007669"/>
    <property type="project" value="InterPro"/>
</dbReference>
<feature type="compositionally biased region" description="Polar residues" evidence="2">
    <location>
        <begin position="137"/>
        <end position="147"/>
    </location>
</feature>
<evidence type="ECO:0000313" key="4">
    <source>
        <dbReference type="EMBL" id="KAF2574956.1"/>
    </source>
</evidence>
<feature type="compositionally biased region" description="Basic and acidic residues" evidence="2">
    <location>
        <begin position="267"/>
        <end position="276"/>
    </location>
</feature>
<keyword evidence="1" id="KW-0479">Metal-binding</keyword>
<organism evidence="4">
    <name type="scientific">Brassica cretica</name>
    <name type="common">Mustard</name>
    <dbReference type="NCBI Taxonomy" id="69181"/>
    <lineage>
        <taxon>Eukaryota</taxon>
        <taxon>Viridiplantae</taxon>
        <taxon>Streptophyta</taxon>
        <taxon>Embryophyta</taxon>
        <taxon>Tracheophyta</taxon>
        <taxon>Spermatophyta</taxon>
        <taxon>Magnoliopsida</taxon>
        <taxon>eudicotyledons</taxon>
        <taxon>Gunneridae</taxon>
        <taxon>Pentapetalae</taxon>
        <taxon>rosids</taxon>
        <taxon>malvids</taxon>
        <taxon>Brassicales</taxon>
        <taxon>Brassicaceae</taxon>
        <taxon>Brassiceae</taxon>
        <taxon>Brassica</taxon>
    </lineage>
</organism>
<dbReference type="AlphaFoldDB" id="A0A8S9J0W5"/>
<dbReference type="InterPro" id="IPR001878">
    <property type="entry name" value="Znf_CCHC"/>
</dbReference>
<protein>
    <recommendedName>
        <fullName evidence="3">CCHC-type domain-containing protein</fullName>
    </recommendedName>
</protein>
<sequence>MIFGDKKQFASNGFDFVQKERTKGSDKTGSMMMRSGSEVVIVLSPKPREATVMCLIIMSFKLIKAVKPTSKSHSTRCFKCHRIGHYANKCQKQRPLVTLENENIETEPEKEDLLPIFDDFTYEPMEGLDEEQIRGHQANQEESSSIQKTDRTQGKHCADYCSFAYNPSPFNVSDLRENIFEERENDVPRFVDQSIGADQHENLDVLNNFTEVRSSVRTDQTDRAVPRASRLELRLEPRPDDRTDRTGARLPQPTRHLKTHGRARLSLGREETEDGHAFSSGGPSGQSRKRPYLYPVHLSGSEEPGHYLKGHL</sequence>
<dbReference type="InterPro" id="IPR036875">
    <property type="entry name" value="Znf_CCHC_sf"/>
</dbReference>
<keyword evidence="1" id="KW-0863">Zinc-finger</keyword>
<evidence type="ECO:0000256" key="2">
    <source>
        <dbReference type="SAM" id="MobiDB-lite"/>
    </source>
</evidence>
<keyword evidence="1" id="KW-0862">Zinc</keyword>
<evidence type="ECO:0000256" key="1">
    <source>
        <dbReference type="PROSITE-ProRule" id="PRU00047"/>
    </source>
</evidence>
<dbReference type="EMBL" id="QGKY02001015">
    <property type="protein sequence ID" value="KAF2574956.1"/>
    <property type="molecule type" value="Genomic_DNA"/>
</dbReference>
<name>A0A8S9J0W5_BRACR</name>
<feature type="domain" description="CCHC-type" evidence="3">
    <location>
        <begin position="76"/>
        <end position="92"/>
    </location>
</feature>
<feature type="region of interest" description="Disordered" evidence="2">
    <location>
        <begin position="217"/>
        <end position="291"/>
    </location>
</feature>
<dbReference type="PROSITE" id="PS50158">
    <property type="entry name" value="ZF_CCHC"/>
    <property type="match status" value="1"/>
</dbReference>